<dbReference type="InterPro" id="IPR012858">
    <property type="entry name" value="DC_STAMP-like"/>
</dbReference>
<dbReference type="InterPro" id="IPR051856">
    <property type="entry name" value="CSR-E3_Ligase_Protein"/>
</dbReference>
<protein>
    <recommendedName>
        <fullName evidence="6">Dendritic cell-specific transmembrane protein-like domain-containing protein</fullName>
    </recommendedName>
</protein>
<accession>A0A553MWQ6</accession>
<dbReference type="OrthoDB" id="9947082at2759"/>
<dbReference type="PANTHER" id="PTHR21041:SF3">
    <property type="entry name" value="OSTEOCLAST STIMULATORY TRANSMEMBRANE PROTEIN"/>
    <property type="match status" value="1"/>
</dbReference>
<keyword evidence="8" id="KW-1185">Reference proteome</keyword>
<evidence type="ECO:0000313" key="7">
    <source>
        <dbReference type="EMBL" id="TRY57626.1"/>
    </source>
</evidence>
<comment type="caution">
    <text evidence="7">The sequence shown here is derived from an EMBL/GenBank/DDBJ whole genome shotgun (WGS) entry which is preliminary data.</text>
</comment>
<evidence type="ECO:0000256" key="2">
    <source>
        <dbReference type="ARBA" id="ARBA00022692"/>
    </source>
</evidence>
<dbReference type="Proteomes" id="UP000316079">
    <property type="component" value="Unassembled WGS sequence"/>
</dbReference>
<reference evidence="7 8" key="1">
    <citation type="journal article" date="2019" name="Sci. Data">
        <title>Hybrid genome assembly and annotation of Danionella translucida.</title>
        <authorList>
            <person name="Kadobianskyi M."/>
            <person name="Schulze L."/>
            <person name="Schuelke M."/>
            <person name="Judkewitz B."/>
        </authorList>
    </citation>
    <scope>NUCLEOTIDE SEQUENCE [LARGE SCALE GENOMIC DNA]</scope>
    <source>
        <strain evidence="7 8">Bolton</strain>
    </source>
</reference>
<evidence type="ECO:0000256" key="1">
    <source>
        <dbReference type="ARBA" id="ARBA00004141"/>
    </source>
</evidence>
<feature type="transmembrane region" description="Helical" evidence="5">
    <location>
        <begin position="296"/>
        <end position="314"/>
    </location>
</feature>
<feature type="transmembrane region" description="Helical" evidence="5">
    <location>
        <begin position="357"/>
        <end position="378"/>
    </location>
</feature>
<name>A0A553MWQ6_9TELE</name>
<feature type="transmembrane region" description="Helical" evidence="5">
    <location>
        <begin position="41"/>
        <end position="64"/>
    </location>
</feature>
<gene>
    <name evidence="7" type="ORF">DNTS_021059</name>
</gene>
<dbReference type="STRING" id="623744.A0A553MWQ6"/>
<evidence type="ECO:0000256" key="4">
    <source>
        <dbReference type="ARBA" id="ARBA00023136"/>
    </source>
</evidence>
<sequence>MSQSSCVYSTQLTVIRSTVRNCLERLWLCYSSPILQSSAHLLILLAVCLSVAAVTSTLLFYWLIDLLKYGIHTVLAAVAIYATAVSLLLTIIHPFRCAFTLIFPTLFTQQGRKLLLSTSVMIVVLYILPNIAANIATLTNVVKCTSEKLSQSLLNSSQLINTIKDNLVGRAADAVDLSFVQTLHDFDHTTKINISEVKERLHFLSERVKDDFSDVKSQIQSLKLLFSRIFAAVFVLYLFSESVSYLWSYLTSVRFDNTYITAALRKKGVENRIVVELKDVKDGVNSTSFRITKKELFRCLTPALIITLYLIMTVETEPAICPIFASNCLFELINFNKTYTALIQTSPHMCEVQSSQLNPGVVVALMFLYLLSFSMLPLDVYARRLRWKVAASFFPYQEERRVEFLFKKILTKRKGNE</sequence>
<evidence type="ECO:0000313" key="8">
    <source>
        <dbReference type="Proteomes" id="UP000316079"/>
    </source>
</evidence>
<comment type="subcellular location">
    <subcellularLocation>
        <location evidence="1">Membrane</location>
        <topology evidence="1">Multi-pass membrane protein</topology>
    </subcellularLocation>
</comment>
<proteinExistence type="predicted"/>
<feature type="transmembrane region" description="Helical" evidence="5">
    <location>
        <begin position="114"/>
        <end position="133"/>
    </location>
</feature>
<dbReference type="EMBL" id="SRMA01027231">
    <property type="protein sequence ID" value="TRY57626.1"/>
    <property type="molecule type" value="Genomic_DNA"/>
</dbReference>
<dbReference type="PANTHER" id="PTHR21041">
    <property type="entry name" value="DENDRITIC CELL-SPECIFIC TRANSMEMBRANE PROTEIN"/>
    <property type="match status" value="1"/>
</dbReference>
<evidence type="ECO:0000256" key="5">
    <source>
        <dbReference type="SAM" id="Phobius"/>
    </source>
</evidence>
<keyword evidence="2 5" id="KW-0812">Transmembrane</keyword>
<dbReference type="AlphaFoldDB" id="A0A553MWQ6"/>
<feature type="transmembrane region" description="Helical" evidence="5">
    <location>
        <begin position="70"/>
        <end position="93"/>
    </location>
</feature>
<organism evidence="7 8">
    <name type="scientific">Danionella cerebrum</name>
    <dbReference type="NCBI Taxonomy" id="2873325"/>
    <lineage>
        <taxon>Eukaryota</taxon>
        <taxon>Metazoa</taxon>
        <taxon>Chordata</taxon>
        <taxon>Craniata</taxon>
        <taxon>Vertebrata</taxon>
        <taxon>Euteleostomi</taxon>
        <taxon>Actinopterygii</taxon>
        <taxon>Neopterygii</taxon>
        <taxon>Teleostei</taxon>
        <taxon>Ostariophysi</taxon>
        <taxon>Cypriniformes</taxon>
        <taxon>Danionidae</taxon>
        <taxon>Danioninae</taxon>
        <taxon>Danionella</taxon>
    </lineage>
</organism>
<evidence type="ECO:0000259" key="6">
    <source>
        <dbReference type="Pfam" id="PF07782"/>
    </source>
</evidence>
<feature type="domain" description="Dendritic cell-specific transmembrane protein-like" evidence="6">
    <location>
        <begin position="327"/>
        <end position="406"/>
    </location>
</feature>
<feature type="transmembrane region" description="Helical" evidence="5">
    <location>
        <begin position="225"/>
        <end position="247"/>
    </location>
</feature>
<keyword evidence="3 5" id="KW-1133">Transmembrane helix</keyword>
<dbReference type="GO" id="GO:0016020">
    <property type="term" value="C:membrane"/>
    <property type="evidence" value="ECO:0007669"/>
    <property type="project" value="UniProtKB-SubCell"/>
</dbReference>
<evidence type="ECO:0000256" key="3">
    <source>
        <dbReference type="ARBA" id="ARBA00022989"/>
    </source>
</evidence>
<dbReference type="Pfam" id="PF07782">
    <property type="entry name" value="DC_STAMP"/>
    <property type="match status" value="1"/>
</dbReference>
<keyword evidence="4 5" id="KW-0472">Membrane</keyword>